<comment type="similarity">
    <text evidence="1">Belongs to the peptidase C59 family.</text>
</comment>
<accession>A0A2K8U9F7</accession>
<evidence type="ECO:0000256" key="1">
    <source>
        <dbReference type="ARBA" id="ARBA00006625"/>
    </source>
</evidence>
<protein>
    <submittedName>
        <fullName evidence="5">Hydrolase</fullName>
    </submittedName>
</protein>
<dbReference type="InterPro" id="IPR029055">
    <property type="entry name" value="Ntn_hydrolases_N"/>
</dbReference>
<evidence type="ECO:0000313" key="5">
    <source>
        <dbReference type="EMBL" id="AUB82226.1"/>
    </source>
</evidence>
<organism evidence="5 6">
    <name type="scientific">Candidatus Thiodictyon syntrophicum</name>
    <dbReference type="NCBI Taxonomy" id="1166950"/>
    <lineage>
        <taxon>Bacteria</taxon>
        <taxon>Pseudomonadati</taxon>
        <taxon>Pseudomonadota</taxon>
        <taxon>Gammaproteobacteria</taxon>
        <taxon>Chromatiales</taxon>
        <taxon>Chromatiaceae</taxon>
        <taxon>Thiodictyon</taxon>
    </lineage>
</organism>
<keyword evidence="3" id="KW-0732">Signal</keyword>
<dbReference type="PANTHER" id="PTHR35527">
    <property type="entry name" value="CHOLOYLGLYCINE HYDROLASE"/>
    <property type="match status" value="1"/>
</dbReference>
<dbReference type="OrthoDB" id="9794717at2"/>
<dbReference type="RefSeq" id="WP_100919963.1">
    <property type="nucleotide sequence ID" value="NZ_CP020370.1"/>
</dbReference>
<keyword evidence="6" id="KW-1185">Reference proteome</keyword>
<name>A0A2K8U9F7_9GAMM</name>
<dbReference type="KEGG" id="tsy:THSYN_15570"/>
<sequence length="336" mass="35576">MFEKMRSSAAPLPILLAAALAGALLWGTAADACTTLTITDTNGGVYLGRTMEFALDLPWQVTYFPAGREYTSKLADGTPGLAYRTKYRMMAVTMPLASRTDLKVVDGLNAEGLTFSALAFPAVGPEGDAEGLRKALAAVDLGAWALGQFATVAEVKTALESQPVILTPLSTLGNARTPLHYVLHDRTGAGIVIEYADAKQTIYDNPVNVMTNGPRFPWHLTNLGNYSFLTNVDNSQGTFGHFKAIPADSGIATAGLPAANTSVARFVRAAYYSQFAERVADPDAAVRTLAHVMNNFDRPVAITIDASTSPLANEGVAGAMRTTGKDAPVFTSDLNP</sequence>
<gene>
    <name evidence="5" type="ORF">THSYN_15570</name>
</gene>
<proteinExistence type="inferred from homology"/>
<dbReference type="EMBL" id="CP020370">
    <property type="protein sequence ID" value="AUB82226.1"/>
    <property type="molecule type" value="Genomic_DNA"/>
</dbReference>
<feature type="signal peptide" evidence="3">
    <location>
        <begin position="1"/>
        <end position="32"/>
    </location>
</feature>
<feature type="chain" id="PRO_5014765553" evidence="3">
    <location>
        <begin position="33"/>
        <end position="336"/>
    </location>
</feature>
<dbReference type="InterPro" id="IPR052193">
    <property type="entry name" value="Peptidase_C59"/>
</dbReference>
<dbReference type="AlphaFoldDB" id="A0A2K8U9F7"/>
<evidence type="ECO:0000259" key="4">
    <source>
        <dbReference type="Pfam" id="PF02275"/>
    </source>
</evidence>
<feature type="domain" description="Choloylglycine hydrolase/NAAA C-terminal" evidence="4">
    <location>
        <begin position="33"/>
        <end position="298"/>
    </location>
</feature>
<dbReference type="Gene3D" id="3.60.60.10">
    <property type="entry name" value="Penicillin V Acylase, Chain A"/>
    <property type="match status" value="1"/>
</dbReference>
<dbReference type="SUPFAM" id="SSF56235">
    <property type="entry name" value="N-terminal nucleophile aminohydrolases (Ntn hydrolases)"/>
    <property type="match status" value="1"/>
</dbReference>
<dbReference type="Proteomes" id="UP000232638">
    <property type="component" value="Chromosome"/>
</dbReference>
<keyword evidence="2 5" id="KW-0378">Hydrolase</keyword>
<reference evidence="5 6" key="1">
    <citation type="submission" date="2017-03" db="EMBL/GenBank/DDBJ databases">
        <title>Complete genome sequence of Candidatus 'Thiodictyon syntrophicum' sp. nov. strain Cad16T, a photolithoautotroph purple sulfur bacterium isolated from an alpine meromictic lake.</title>
        <authorList>
            <person name="Luedin S.M."/>
            <person name="Pothier J.F."/>
            <person name="Danza F."/>
            <person name="Storelli N."/>
            <person name="Wittwer M."/>
            <person name="Tonolla M."/>
        </authorList>
    </citation>
    <scope>NUCLEOTIDE SEQUENCE [LARGE SCALE GENOMIC DNA]</scope>
    <source>
        <strain evidence="5 6">Cad16T</strain>
    </source>
</reference>
<dbReference type="PANTHER" id="PTHR35527:SF2">
    <property type="entry name" value="HYDROLASE"/>
    <property type="match status" value="1"/>
</dbReference>
<evidence type="ECO:0000313" key="6">
    <source>
        <dbReference type="Proteomes" id="UP000232638"/>
    </source>
</evidence>
<dbReference type="GO" id="GO:0016787">
    <property type="term" value="F:hydrolase activity"/>
    <property type="evidence" value="ECO:0007669"/>
    <property type="project" value="UniProtKB-KW"/>
</dbReference>
<dbReference type="Pfam" id="PF02275">
    <property type="entry name" value="CBAH"/>
    <property type="match status" value="1"/>
</dbReference>
<dbReference type="InterPro" id="IPR029132">
    <property type="entry name" value="CBAH/NAAA_C"/>
</dbReference>
<evidence type="ECO:0000256" key="3">
    <source>
        <dbReference type="SAM" id="SignalP"/>
    </source>
</evidence>
<evidence type="ECO:0000256" key="2">
    <source>
        <dbReference type="ARBA" id="ARBA00022801"/>
    </source>
</evidence>